<evidence type="ECO:0000313" key="12">
    <source>
        <dbReference type="Proteomes" id="UP000193986"/>
    </source>
</evidence>
<dbReference type="OrthoDB" id="655540at2759"/>
<feature type="transmembrane region" description="Helical" evidence="9">
    <location>
        <begin position="363"/>
        <end position="390"/>
    </location>
</feature>
<feature type="transmembrane region" description="Helical" evidence="9">
    <location>
        <begin position="405"/>
        <end position="422"/>
    </location>
</feature>
<feature type="transmembrane region" description="Helical" evidence="9">
    <location>
        <begin position="322"/>
        <end position="343"/>
    </location>
</feature>
<feature type="compositionally biased region" description="Low complexity" evidence="8">
    <location>
        <begin position="132"/>
        <end position="145"/>
    </location>
</feature>
<feature type="region of interest" description="Disordered" evidence="8">
    <location>
        <begin position="219"/>
        <end position="274"/>
    </location>
</feature>
<feature type="transmembrane region" description="Helical" evidence="9">
    <location>
        <begin position="664"/>
        <end position="681"/>
    </location>
</feature>
<keyword evidence="7 9" id="KW-0472">Membrane</keyword>
<dbReference type="Pfam" id="PF01490">
    <property type="entry name" value="Aa_trans"/>
    <property type="match status" value="1"/>
</dbReference>
<dbReference type="GO" id="GO:0005774">
    <property type="term" value="C:vacuolar membrane"/>
    <property type="evidence" value="ECO:0007669"/>
    <property type="project" value="TreeGrafter"/>
</dbReference>
<dbReference type="EMBL" id="MCFC01000044">
    <property type="protein sequence ID" value="ORY26805.1"/>
    <property type="molecule type" value="Genomic_DNA"/>
</dbReference>
<evidence type="ECO:0000256" key="3">
    <source>
        <dbReference type="ARBA" id="ARBA00022448"/>
    </source>
</evidence>
<comment type="similarity">
    <text evidence="2">Belongs to the amino acid/polyamine transporter 2 family.</text>
</comment>
<evidence type="ECO:0000256" key="1">
    <source>
        <dbReference type="ARBA" id="ARBA00004141"/>
    </source>
</evidence>
<evidence type="ECO:0000256" key="2">
    <source>
        <dbReference type="ARBA" id="ARBA00008066"/>
    </source>
</evidence>
<reference evidence="11 12" key="1">
    <citation type="submission" date="2016-07" db="EMBL/GenBank/DDBJ databases">
        <title>Pervasive Adenine N6-methylation of Active Genes in Fungi.</title>
        <authorList>
            <consortium name="DOE Joint Genome Institute"/>
            <person name="Mondo S.J."/>
            <person name="Dannebaum R.O."/>
            <person name="Kuo R.C."/>
            <person name="Labutti K."/>
            <person name="Haridas S."/>
            <person name="Kuo A."/>
            <person name="Salamov A."/>
            <person name="Ahrendt S.R."/>
            <person name="Lipzen A."/>
            <person name="Sullivan W."/>
            <person name="Andreopoulos W.B."/>
            <person name="Clum A."/>
            <person name="Lindquist E."/>
            <person name="Daum C."/>
            <person name="Ramamoorthy G.K."/>
            <person name="Gryganskyi A."/>
            <person name="Culley D."/>
            <person name="Magnuson J.K."/>
            <person name="James T.Y."/>
            <person name="O'Malley M.A."/>
            <person name="Stajich J.E."/>
            <person name="Spatafora J.W."/>
            <person name="Visel A."/>
            <person name="Grigoriev I.V."/>
        </authorList>
    </citation>
    <scope>NUCLEOTIDE SEQUENCE [LARGE SCALE GENOMIC DNA]</scope>
    <source>
        <strain evidence="11 12">68-887.2</strain>
    </source>
</reference>
<keyword evidence="6 9" id="KW-1133">Transmembrane helix</keyword>
<evidence type="ECO:0000256" key="6">
    <source>
        <dbReference type="ARBA" id="ARBA00022989"/>
    </source>
</evidence>
<evidence type="ECO:0000313" key="11">
    <source>
        <dbReference type="EMBL" id="ORY26805.1"/>
    </source>
</evidence>
<dbReference type="InParanoid" id="A0A1Y2AY39"/>
<dbReference type="PANTHER" id="PTHR22950:SF692">
    <property type="entry name" value="TRANSMEMBRANE AMINO ACID TRANSPORTER FAMILY PROTEIN"/>
    <property type="match status" value="1"/>
</dbReference>
<keyword evidence="12" id="KW-1185">Reference proteome</keyword>
<dbReference type="Proteomes" id="UP000193986">
    <property type="component" value="Unassembled WGS sequence"/>
</dbReference>
<accession>A0A1Y2AY39</accession>
<comment type="caution">
    <text evidence="11">The sequence shown here is derived from an EMBL/GenBank/DDBJ whole genome shotgun (WGS) entry which is preliminary data.</text>
</comment>
<feature type="transmembrane region" description="Helical" evidence="9">
    <location>
        <begin position="474"/>
        <end position="495"/>
    </location>
</feature>
<feature type="compositionally biased region" description="Acidic residues" evidence="8">
    <location>
        <begin position="83"/>
        <end position="97"/>
    </location>
</feature>
<keyword evidence="4 9" id="KW-0812">Transmembrane</keyword>
<evidence type="ECO:0000259" key="10">
    <source>
        <dbReference type="Pfam" id="PF01490"/>
    </source>
</evidence>
<feature type="region of interest" description="Disordered" evidence="8">
    <location>
        <begin position="1"/>
        <end position="27"/>
    </location>
</feature>
<evidence type="ECO:0000256" key="8">
    <source>
        <dbReference type="SAM" id="MobiDB-lite"/>
    </source>
</evidence>
<keyword evidence="3" id="KW-0813">Transport</keyword>
<dbReference type="PANTHER" id="PTHR22950">
    <property type="entry name" value="AMINO ACID TRANSPORTER"/>
    <property type="match status" value="1"/>
</dbReference>
<dbReference type="STRING" id="71784.A0A1Y2AY39"/>
<feature type="compositionally biased region" description="Acidic residues" evidence="8">
    <location>
        <begin position="108"/>
        <end position="121"/>
    </location>
</feature>
<comment type="subcellular location">
    <subcellularLocation>
        <location evidence="1">Membrane</location>
        <topology evidence="1">Multi-pass membrane protein</topology>
    </subcellularLocation>
</comment>
<feature type="compositionally biased region" description="Basic residues" evidence="8">
    <location>
        <begin position="261"/>
        <end position="274"/>
    </location>
</feature>
<feature type="transmembrane region" description="Helical" evidence="9">
    <location>
        <begin position="687"/>
        <end position="709"/>
    </location>
</feature>
<protein>
    <submittedName>
        <fullName evidence="11">Transmembrane amino acid transporter protein-domain-containing protein</fullName>
    </submittedName>
</protein>
<organism evidence="11 12">
    <name type="scientific">Naematelia encephala</name>
    <dbReference type="NCBI Taxonomy" id="71784"/>
    <lineage>
        <taxon>Eukaryota</taxon>
        <taxon>Fungi</taxon>
        <taxon>Dikarya</taxon>
        <taxon>Basidiomycota</taxon>
        <taxon>Agaricomycotina</taxon>
        <taxon>Tremellomycetes</taxon>
        <taxon>Tremellales</taxon>
        <taxon>Naemateliaceae</taxon>
        <taxon>Naematelia</taxon>
    </lineage>
</organism>
<feature type="transmembrane region" description="Helical" evidence="9">
    <location>
        <begin position="507"/>
        <end position="529"/>
    </location>
</feature>
<sequence>MAETTGTSVPIPAGPQQAVARKRSKMMQSSLDLVFSYSRSQQLLYGKHLRSTPSFVDSSSSGDGYGSFRRRRRDMEDSVPQSTDEDAEEQYEDEEDDQRGGNRPEGGTEAEDDDDDDDDERPGESAEQAGVSSSIRRQSSGSPIIFQSDYQAETRPPPRMDIPPTATAMANLPPSSSRPGLLTMFSPVSVASKLGTSMTSSSGSTTPLARKYTLRETKGDLGSPTYSAPKALDPVLGEDEDVSPTRVDEATPLMSSTPATRTRRTSSIRRRRRSSMKSGIVRTEDIIVGESTDGQTLFNAIAVLIGIGLLSMPLAFAYAGWIAGTGMLVGFAWLTCHTAKLLARLVRSDASIMGYTDIGRRAFGGLGSIGISGLFCLELFALSVALIVLFGDSLEAIHPQISSNMYKIIGFFIILPTALMPLRLLSLPSLLSSVSSLLLVIVILVDGFLKSSPPGSIRHPASTSLGPEWTGANWLGGIGLILAGFGGHACMPNLVKDMRNPEHFDGIIDIAFVTATAISFVAGAAGYLMIGNTVSDEITRDLMLERYGYPRWLNLLALWMIVVNPVTKFGLASRPLNVTIESILSIAPSIRHVRRPASSGMTEQSEEVILDSSLPSPTASRVRPRASSSISKFSGAFSAGVEPAFPHLAINSAREEKSKAAFRVLSRTVVTALCTLAAIALPGFGRVMAFLGSFSAFLICIILPLSFYLRLENDMISDRDRLGPGWRTLHWGLLVMSVGLMVAGTTWAFVPGSGHGDLDL</sequence>
<gene>
    <name evidence="11" type="ORF">BCR39DRAFT_540288</name>
</gene>
<feature type="transmembrane region" description="Helical" evidence="9">
    <location>
        <begin position="549"/>
        <end position="567"/>
    </location>
</feature>
<feature type="transmembrane region" description="Helical" evidence="9">
    <location>
        <begin position="429"/>
        <end position="449"/>
    </location>
</feature>
<evidence type="ECO:0000256" key="4">
    <source>
        <dbReference type="ARBA" id="ARBA00022692"/>
    </source>
</evidence>
<evidence type="ECO:0000256" key="7">
    <source>
        <dbReference type="ARBA" id="ARBA00023136"/>
    </source>
</evidence>
<dbReference type="AlphaFoldDB" id="A0A1Y2AY39"/>
<evidence type="ECO:0000256" key="9">
    <source>
        <dbReference type="SAM" id="Phobius"/>
    </source>
</evidence>
<feature type="domain" description="Amino acid transporter transmembrane" evidence="10">
    <location>
        <begin position="292"/>
        <end position="746"/>
    </location>
</feature>
<feature type="region of interest" description="Disordered" evidence="8">
    <location>
        <begin position="49"/>
        <end position="161"/>
    </location>
</feature>
<evidence type="ECO:0000256" key="5">
    <source>
        <dbReference type="ARBA" id="ARBA00022970"/>
    </source>
</evidence>
<dbReference type="GO" id="GO:0015179">
    <property type="term" value="F:L-amino acid transmembrane transporter activity"/>
    <property type="evidence" value="ECO:0007669"/>
    <property type="project" value="TreeGrafter"/>
</dbReference>
<name>A0A1Y2AY39_9TREE</name>
<dbReference type="InterPro" id="IPR013057">
    <property type="entry name" value="AA_transpt_TM"/>
</dbReference>
<proteinExistence type="inferred from homology"/>
<feature type="transmembrane region" description="Helical" evidence="9">
    <location>
        <begin position="729"/>
        <end position="750"/>
    </location>
</feature>
<keyword evidence="5" id="KW-0029">Amino-acid transport</keyword>